<sequence>MDVLPTKPNAFGLQYVDASALLVEPGVSVWLSAPSAFLECPPRTCADSATCVLSSRGVNSYVLLTPWKPQKLQRFSRLAPTPVSSCLKVQGSRERRASTSPLQAGLTKLGLSLLQLIPHSQKLLNKKKEKKKENEENKKEEETTKKKNKDKICKTTNKGEERRRTKKKGM</sequence>
<proteinExistence type="predicted"/>
<reference evidence="2 3" key="1">
    <citation type="submission" date="2019-03" db="EMBL/GenBank/DDBJ databases">
        <title>First draft genome of Liparis tanakae, snailfish: a comprehensive survey of snailfish specific genes.</title>
        <authorList>
            <person name="Kim W."/>
            <person name="Song I."/>
            <person name="Jeong J.-H."/>
            <person name="Kim D."/>
            <person name="Kim S."/>
            <person name="Ryu S."/>
            <person name="Song J.Y."/>
            <person name="Lee S.K."/>
        </authorList>
    </citation>
    <scope>NUCLEOTIDE SEQUENCE [LARGE SCALE GENOMIC DNA]</scope>
    <source>
        <tissue evidence="2">Muscle</tissue>
    </source>
</reference>
<evidence type="ECO:0000313" key="2">
    <source>
        <dbReference type="EMBL" id="TNN73017.1"/>
    </source>
</evidence>
<feature type="region of interest" description="Disordered" evidence="1">
    <location>
        <begin position="122"/>
        <end position="170"/>
    </location>
</feature>
<protein>
    <submittedName>
        <fullName evidence="2">Uncharacterized protein</fullName>
    </submittedName>
</protein>
<organism evidence="2 3">
    <name type="scientific">Liparis tanakae</name>
    <name type="common">Tanaka's snailfish</name>
    <dbReference type="NCBI Taxonomy" id="230148"/>
    <lineage>
        <taxon>Eukaryota</taxon>
        <taxon>Metazoa</taxon>
        <taxon>Chordata</taxon>
        <taxon>Craniata</taxon>
        <taxon>Vertebrata</taxon>
        <taxon>Euteleostomi</taxon>
        <taxon>Actinopterygii</taxon>
        <taxon>Neopterygii</taxon>
        <taxon>Teleostei</taxon>
        <taxon>Neoteleostei</taxon>
        <taxon>Acanthomorphata</taxon>
        <taxon>Eupercaria</taxon>
        <taxon>Perciformes</taxon>
        <taxon>Cottioidei</taxon>
        <taxon>Cottales</taxon>
        <taxon>Liparidae</taxon>
        <taxon>Liparis</taxon>
    </lineage>
</organism>
<keyword evidence="3" id="KW-1185">Reference proteome</keyword>
<comment type="caution">
    <text evidence="2">The sequence shown here is derived from an EMBL/GenBank/DDBJ whole genome shotgun (WGS) entry which is preliminary data.</text>
</comment>
<evidence type="ECO:0000256" key="1">
    <source>
        <dbReference type="SAM" id="MobiDB-lite"/>
    </source>
</evidence>
<evidence type="ECO:0000313" key="3">
    <source>
        <dbReference type="Proteomes" id="UP000314294"/>
    </source>
</evidence>
<dbReference type="EMBL" id="SRLO01000129">
    <property type="protein sequence ID" value="TNN73017.1"/>
    <property type="molecule type" value="Genomic_DNA"/>
</dbReference>
<gene>
    <name evidence="2" type="ORF">EYF80_016687</name>
</gene>
<name>A0A4Z2I4T5_9TELE</name>
<accession>A0A4Z2I4T5</accession>
<feature type="compositionally biased region" description="Basic and acidic residues" evidence="1">
    <location>
        <begin position="131"/>
        <end position="163"/>
    </location>
</feature>
<dbReference type="Proteomes" id="UP000314294">
    <property type="component" value="Unassembled WGS sequence"/>
</dbReference>
<dbReference type="AlphaFoldDB" id="A0A4Z2I4T5"/>